<protein>
    <submittedName>
        <fullName evidence="2">Similar to oligosaccharide deacetylase</fullName>
        <ecNumber evidence="2">3.5.1.-</ecNumber>
    </submittedName>
</protein>
<dbReference type="AlphaFoldDB" id="A0A1W1IBF2"/>
<dbReference type="InterPro" id="IPR050248">
    <property type="entry name" value="Polysacc_deacetylase_ArnD"/>
</dbReference>
<feature type="domain" description="NodB homology" evidence="1">
    <location>
        <begin position="27"/>
        <end position="222"/>
    </location>
</feature>
<dbReference type="Pfam" id="PF01522">
    <property type="entry name" value="Polysacc_deac_1"/>
    <property type="match status" value="1"/>
</dbReference>
<accession>A0A1W1IBF2</accession>
<dbReference type="PANTHER" id="PTHR10587:SF137">
    <property type="entry name" value="4-DEOXY-4-FORMAMIDO-L-ARABINOSE-PHOSPHOUNDECAPRENOL DEFORMYLASE ARND-RELATED"/>
    <property type="match status" value="1"/>
</dbReference>
<dbReference type="KEGG" id="nja:NSJP_4052"/>
<dbReference type="SUPFAM" id="SSF88713">
    <property type="entry name" value="Glycoside hydrolase/deacetylase"/>
    <property type="match status" value="1"/>
</dbReference>
<dbReference type="Proteomes" id="UP000192042">
    <property type="component" value="Chromosome I"/>
</dbReference>
<dbReference type="Gene3D" id="3.20.20.370">
    <property type="entry name" value="Glycoside hydrolase/deacetylase"/>
    <property type="match status" value="1"/>
</dbReference>
<dbReference type="EMBL" id="LT828648">
    <property type="protein sequence ID" value="SLM50219.1"/>
    <property type="molecule type" value="Genomic_DNA"/>
</dbReference>
<dbReference type="OrthoDB" id="276604at2"/>
<reference evidence="2 3" key="1">
    <citation type="submission" date="2017-03" db="EMBL/GenBank/DDBJ databases">
        <authorList>
            <person name="Afonso C.L."/>
            <person name="Miller P.J."/>
            <person name="Scott M.A."/>
            <person name="Spackman E."/>
            <person name="Goraichik I."/>
            <person name="Dimitrov K.M."/>
            <person name="Suarez D.L."/>
            <person name="Swayne D.E."/>
        </authorList>
    </citation>
    <scope>NUCLEOTIDE SEQUENCE [LARGE SCALE GENOMIC DNA]</scope>
    <source>
        <strain evidence="2">Genome sequencing of Nitrospira japonica strain NJ11</strain>
    </source>
</reference>
<evidence type="ECO:0000313" key="2">
    <source>
        <dbReference type="EMBL" id="SLM50219.1"/>
    </source>
</evidence>
<organism evidence="2 3">
    <name type="scientific">Nitrospira japonica</name>
    <dbReference type="NCBI Taxonomy" id="1325564"/>
    <lineage>
        <taxon>Bacteria</taxon>
        <taxon>Pseudomonadati</taxon>
        <taxon>Nitrospirota</taxon>
        <taxon>Nitrospiria</taxon>
        <taxon>Nitrospirales</taxon>
        <taxon>Nitrospiraceae</taxon>
        <taxon>Nitrospira</taxon>
    </lineage>
</organism>
<dbReference type="PANTHER" id="PTHR10587">
    <property type="entry name" value="GLYCOSYL TRANSFERASE-RELATED"/>
    <property type="match status" value="1"/>
</dbReference>
<dbReference type="STRING" id="1325564.NSJP_4052"/>
<keyword evidence="2" id="KW-0378">Hydrolase</keyword>
<dbReference type="EC" id="3.5.1.-" evidence="2"/>
<sequence>MRPVITQVKAEIKKILGSLTSVVTKDRVAALTFDDGPHPEFTPQVLDVLDRHRAQATFFMVGQAAKQYPDLVRRVGEAGHAIGGHSWDHSSFRRLTGSERRRQMLACQEALAPYGSPLVRPPYGEQSLAARLDAFRLGYEVVGWSFDVGDWYELDASLMANRLVEWLQPGSVVLLHDALFDQSKPASERKHERQSHADRKFMLKALDEALKRLSGRYHFVTVPELLRRGSPYRTFWFKKFVY</sequence>
<evidence type="ECO:0000259" key="1">
    <source>
        <dbReference type="PROSITE" id="PS51677"/>
    </source>
</evidence>
<dbReference type="InterPro" id="IPR002509">
    <property type="entry name" value="NODB_dom"/>
</dbReference>
<gene>
    <name evidence="2" type="primary">nodB</name>
    <name evidence="2" type="ORF">NSJP_4052</name>
</gene>
<dbReference type="InterPro" id="IPR011330">
    <property type="entry name" value="Glyco_hydro/deAcase_b/a-brl"/>
</dbReference>
<proteinExistence type="predicted"/>
<name>A0A1W1IBF2_9BACT</name>
<keyword evidence="3" id="KW-1185">Reference proteome</keyword>
<dbReference type="GO" id="GO:0005975">
    <property type="term" value="P:carbohydrate metabolic process"/>
    <property type="evidence" value="ECO:0007669"/>
    <property type="project" value="InterPro"/>
</dbReference>
<dbReference type="GO" id="GO:0016810">
    <property type="term" value="F:hydrolase activity, acting on carbon-nitrogen (but not peptide) bonds"/>
    <property type="evidence" value="ECO:0007669"/>
    <property type="project" value="InterPro"/>
</dbReference>
<dbReference type="CDD" id="cd10917">
    <property type="entry name" value="CE4_NodB_like_6s_7s"/>
    <property type="match status" value="1"/>
</dbReference>
<dbReference type="PROSITE" id="PS51677">
    <property type="entry name" value="NODB"/>
    <property type="match status" value="1"/>
</dbReference>
<evidence type="ECO:0000313" key="3">
    <source>
        <dbReference type="Proteomes" id="UP000192042"/>
    </source>
</evidence>